<gene>
    <name evidence="1" type="primary">Vigan.08G173800</name>
    <name evidence="1" type="ORF">VIGAN_08173800</name>
</gene>
<evidence type="ECO:0000313" key="2">
    <source>
        <dbReference type="Proteomes" id="UP000291084"/>
    </source>
</evidence>
<proteinExistence type="predicted"/>
<feature type="non-terminal residue" evidence="1">
    <location>
        <position position="1"/>
    </location>
</feature>
<organism evidence="1 2">
    <name type="scientific">Vigna angularis var. angularis</name>
    <dbReference type="NCBI Taxonomy" id="157739"/>
    <lineage>
        <taxon>Eukaryota</taxon>
        <taxon>Viridiplantae</taxon>
        <taxon>Streptophyta</taxon>
        <taxon>Embryophyta</taxon>
        <taxon>Tracheophyta</taxon>
        <taxon>Spermatophyta</taxon>
        <taxon>Magnoliopsida</taxon>
        <taxon>eudicotyledons</taxon>
        <taxon>Gunneridae</taxon>
        <taxon>Pentapetalae</taxon>
        <taxon>rosids</taxon>
        <taxon>fabids</taxon>
        <taxon>Fabales</taxon>
        <taxon>Fabaceae</taxon>
        <taxon>Papilionoideae</taxon>
        <taxon>50 kb inversion clade</taxon>
        <taxon>NPAAA clade</taxon>
        <taxon>indigoferoid/millettioid clade</taxon>
        <taxon>Phaseoleae</taxon>
        <taxon>Vigna</taxon>
    </lineage>
</organism>
<sequence>TRCYSRSFHSLGATPVHSTHSVLLLKAAAEVTVVKGSLPSRLPLSKVRRRRRLTAIKDSPLPKTRLRRLCLTLPSPNCRRFYLHC</sequence>
<dbReference type="Proteomes" id="UP000291084">
    <property type="component" value="Chromosome 8"/>
</dbReference>
<dbReference type="AlphaFoldDB" id="A0A0S3SQE2"/>
<protein>
    <submittedName>
        <fullName evidence="1">Uncharacterized protein</fullName>
    </submittedName>
</protein>
<keyword evidence="2" id="KW-1185">Reference proteome</keyword>
<name>A0A0S3SQE2_PHAAN</name>
<accession>A0A0S3SQE2</accession>
<dbReference type="EMBL" id="AP015041">
    <property type="protein sequence ID" value="BAT95075.1"/>
    <property type="molecule type" value="Genomic_DNA"/>
</dbReference>
<evidence type="ECO:0000313" key="1">
    <source>
        <dbReference type="EMBL" id="BAT95075.1"/>
    </source>
</evidence>
<reference evidence="1 2" key="1">
    <citation type="journal article" date="2015" name="Sci. Rep.">
        <title>The power of single molecule real-time sequencing technology in the de novo assembly of a eukaryotic genome.</title>
        <authorList>
            <person name="Sakai H."/>
            <person name="Naito K."/>
            <person name="Ogiso-Tanaka E."/>
            <person name="Takahashi Y."/>
            <person name="Iseki K."/>
            <person name="Muto C."/>
            <person name="Satou K."/>
            <person name="Teruya K."/>
            <person name="Shiroma A."/>
            <person name="Shimoji M."/>
            <person name="Hirano T."/>
            <person name="Itoh T."/>
            <person name="Kaga A."/>
            <person name="Tomooka N."/>
        </authorList>
    </citation>
    <scope>NUCLEOTIDE SEQUENCE [LARGE SCALE GENOMIC DNA]</scope>
    <source>
        <strain evidence="2">cv. Shumari</strain>
    </source>
</reference>